<dbReference type="AlphaFoldDB" id="A0A4Q0I5Z0"/>
<name>A0A4Q0I5Z0_9FIRM</name>
<accession>A0A4Q0I5Z0</accession>
<dbReference type="EMBL" id="RLII01000004">
    <property type="protein sequence ID" value="RXE59786.1"/>
    <property type="molecule type" value="Genomic_DNA"/>
</dbReference>
<feature type="transmembrane region" description="Helical" evidence="1">
    <location>
        <begin position="56"/>
        <end position="74"/>
    </location>
</feature>
<organism evidence="2 3">
    <name type="scientific">Acetivibrio mesophilus</name>
    <dbReference type="NCBI Taxonomy" id="2487273"/>
    <lineage>
        <taxon>Bacteria</taxon>
        <taxon>Bacillati</taxon>
        <taxon>Bacillota</taxon>
        <taxon>Clostridia</taxon>
        <taxon>Eubacteriales</taxon>
        <taxon>Oscillospiraceae</taxon>
        <taxon>Acetivibrio</taxon>
    </lineage>
</organism>
<dbReference type="InterPro" id="IPR023804">
    <property type="entry name" value="DUF3792_TM"/>
</dbReference>
<evidence type="ECO:0000313" key="3">
    <source>
        <dbReference type="Proteomes" id="UP000289166"/>
    </source>
</evidence>
<evidence type="ECO:0000256" key="1">
    <source>
        <dbReference type="SAM" id="Phobius"/>
    </source>
</evidence>
<proteinExistence type="predicted"/>
<dbReference type="RefSeq" id="WP_069193529.1">
    <property type="nucleotide sequence ID" value="NZ_RLII01000004.1"/>
</dbReference>
<sequence>MINKTGQAAKNILNEHSNIVTIIKGILVSYLFTLPMFAIFAYFLKFTDFPLKYMSTAVIITTLLSIVIAGWISTKNVKSKGWLNGGIVGFIYMLILYLASSIVYREFNINSYVLILLGIGVLSGSIGGIFGINLKR</sequence>
<keyword evidence="1" id="KW-0472">Membrane</keyword>
<keyword evidence="1" id="KW-1133">Transmembrane helix</keyword>
<dbReference type="Proteomes" id="UP000289166">
    <property type="component" value="Unassembled WGS sequence"/>
</dbReference>
<protein>
    <submittedName>
        <fullName evidence="2">TIGR04086 family membrane protein</fullName>
    </submittedName>
</protein>
<feature type="transmembrane region" description="Helical" evidence="1">
    <location>
        <begin position="112"/>
        <end position="134"/>
    </location>
</feature>
<gene>
    <name evidence="2" type="ORF">EFD62_05575</name>
</gene>
<feature type="transmembrane region" description="Helical" evidence="1">
    <location>
        <begin position="81"/>
        <end position="100"/>
    </location>
</feature>
<evidence type="ECO:0000313" key="2">
    <source>
        <dbReference type="EMBL" id="RXE59786.1"/>
    </source>
</evidence>
<comment type="caution">
    <text evidence="2">The sequence shown here is derived from an EMBL/GenBank/DDBJ whole genome shotgun (WGS) entry which is preliminary data.</text>
</comment>
<feature type="transmembrane region" description="Helical" evidence="1">
    <location>
        <begin position="21"/>
        <end position="44"/>
    </location>
</feature>
<dbReference type="NCBIfam" id="TIGR04086">
    <property type="entry name" value="TIGR04086_membr"/>
    <property type="match status" value="1"/>
</dbReference>
<keyword evidence="1" id="KW-0812">Transmembrane</keyword>
<dbReference type="OrthoDB" id="2086722at2"/>
<dbReference type="Pfam" id="PF12670">
    <property type="entry name" value="DUF3792"/>
    <property type="match status" value="1"/>
</dbReference>
<reference evidence="3" key="1">
    <citation type="submission" date="2018-11" db="EMBL/GenBank/DDBJ databases">
        <title>Genome sequencing of a novel mesophilic and cellulolytic organism within the genus Hungateiclostridium.</title>
        <authorList>
            <person name="Rettenmaier R."/>
            <person name="Liebl W."/>
            <person name="Zverlov V."/>
        </authorList>
    </citation>
    <scope>NUCLEOTIDE SEQUENCE [LARGE SCALE GENOMIC DNA]</scope>
    <source>
        <strain evidence="3">N2K1</strain>
    </source>
</reference>
<keyword evidence="3" id="KW-1185">Reference proteome</keyword>